<evidence type="ECO:0000256" key="19">
    <source>
        <dbReference type="SAM" id="Coils"/>
    </source>
</evidence>
<dbReference type="Pfam" id="PF09382">
    <property type="entry name" value="RQC"/>
    <property type="match status" value="1"/>
</dbReference>
<dbReference type="InterPro" id="IPR044876">
    <property type="entry name" value="HRDC_dom_sf"/>
</dbReference>
<comment type="cofactor">
    <cofactor evidence="1">
        <name>Zn(2+)</name>
        <dbReference type="ChEBI" id="CHEBI:29105"/>
    </cofactor>
</comment>
<dbReference type="OrthoDB" id="10261556at2759"/>
<evidence type="ECO:0000259" key="21">
    <source>
        <dbReference type="PROSITE" id="PS50967"/>
    </source>
</evidence>
<dbReference type="Pfam" id="PF00270">
    <property type="entry name" value="DEAD"/>
    <property type="match status" value="1"/>
</dbReference>
<dbReference type="GO" id="GO:0006260">
    <property type="term" value="P:DNA replication"/>
    <property type="evidence" value="ECO:0007669"/>
    <property type="project" value="UniProtKB-KW"/>
</dbReference>
<dbReference type="FunFam" id="3.40.50.300:FF:000340">
    <property type="entry name" value="Bloom syndrome, RecQ helicase"/>
    <property type="match status" value="1"/>
</dbReference>
<evidence type="ECO:0000256" key="12">
    <source>
        <dbReference type="ARBA" id="ARBA00023125"/>
    </source>
</evidence>
<sequence>MTDRLDAGNDDTEDLQAELDSIDARKVALEGLQEKRSRYQKLLDEKARLKIALNQAVKARQGLLAAKTANDAGKVRLDETEEVCLSLLQTCEDDVRKTLSSALPKPERVPQKVAVKSTQAPGHNVREQAPSIPSSSRIAQTQIQPSMPPPALPSHQQVVSPIRKKDMYVRSHPGSSYDETEFEDGTVGDDDVAGHWAADTTMFSSRMGTPPQAYYDDDDDYGIGDDGDMLDDIDHFAQPVTKPQVFPSRPVFEERSGNSQARPPFAAKTKKTPAKDLAAIERKNFSYPWSDEVKRTLKESFKLKGFRENQCEAINATLGGKDAFVLMPTGGGKSLCYQLPALIRGGKTRGVTVVISPLLSLMEDQVQHLRNLNIQAFLINSETTKEERGFLLDSLKNPDVEKFITLLYVTPEMLSKSAAINNAFTRLHQSRRFARLVIDEAHCVSQWGHDFRPDYKEIGEVRNRLPGVPVMALTATATENVKLDTIHNLGIKGCEVFTQSFNRPNLYYEVRMKGKGKNDLASIASLIKDDHPKQTGIIYCFSRKDCENMANALQSQHGIKAHHYHAGMEGPEKANVQKEWQAGRYHVIVATIAFGMGIDKPNVRFVIHHTIPKSLEGYYQETGRAGRDGKPSSCYLFYGFGDASKQKRFIDDGEGSHEQKERQRQMLKKMTQYCDNRSDCRRVQVLGYFSERFDPEDCDGGCDNCTSDSTFHDVDYTEYAEKAIGLVRQVYKEKVTLLHCIDVFRGGKSTKITQLSHDSLDEYGYGSELDRTDLERLFYRLLSEDAIREENIVNKSGFAANYIMLGSRCRDYHTDKGGAKLMLQVRKSPSKSKASKVSKTAPKARKAGGNTGVRQAPLSTNVSSPVQAASKQKKPARHANLREMHANGYQRDEFVVSDPDDDEYDSSSDGFEPVRVAGKTKAAKNTRELGPPITTDNVMDRLNDVHRSLVEEFMIHAEREAKAIQVKKNLAMVPFTNTVLRHMAIDFTETEQQMAEIPGIDVDKVRVHGKKFTKMVRDLKQRHDEMMGDVPDEEDEDEPANPHTRNVIDLVSEDEDDFGSMPDMSEDEQDDEEGEASHYFPARAETQDAAVQAFNAKFAYSQSMGMRTLPASQPAKKSPRGRKRYAAKEKISGAGRGRGSWGKGGGYRKTSAGSASGAGVTKKKAAARSNTRGGSAKGGGGGGIGLMPA</sequence>
<feature type="compositionally biased region" description="Acidic residues" evidence="20">
    <location>
        <begin position="1051"/>
        <end position="1074"/>
    </location>
</feature>
<dbReference type="InterPro" id="IPR036388">
    <property type="entry name" value="WH-like_DNA-bd_sf"/>
</dbReference>
<name>N1PG42_DOTSN</name>
<dbReference type="InterPro" id="IPR002121">
    <property type="entry name" value="HRDC_dom"/>
</dbReference>
<organism evidence="24 25">
    <name type="scientific">Dothistroma septosporum (strain NZE10 / CBS 128990)</name>
    <name type="common">Red band needle blight fungus</name>
    <name type="synonym">Mycosphaerella pini</name>
    <dbReference type="NCBI Taxonomy" id="675120"/>
    <lineage>
        <taxon>Eukaryota</taxon>
        <taxon>Fungi</taxon>
        <taxon>Dikarya</taxon>
        <taxon>Ascomycota</taxon>
        <taxon>Pezizomycotina</taxon>
        <taxon>Dothideomycetes</taxon>
        <taxon>Dothideomycetidae</taxon>
        <taxon>Mycosphaerellales</taxon>
        <taxon>Mycosphaerellaceae</taxon>
        <taxon>Dothistroma</taxon>
    </lineage>
</organism>
<comment type="subcellular location">
    <subcellularLocation>
        <location evidence="2">Nucleus</location>
    </subcellularLocation>
</comment>
<evidence type="ECO:0000256" key="3">
    <source>
        <dbReference type="ARBA" id="ARBA00005446"/>
    </source>
</evidence>
<dbReference type="EC" id="5.6.2.4" evidence="17"/>
<dbReference type="NCBIfam" id="TIGR00614">
    <property type="entry name" value="recQ_fam"/>
    <property type="match status" value="1"/>
</dbReference>
<evidence type="ECO:0000256" key="2">
    <source>
        <dbReference type="ARBA" id="ARBA00004123"/>
    </source>
</evidence>
<dbReference type="GO" id="GO:0005737">
    <property type="term" value="C:cytoplasm"/>
    <property type="evidence" value="ECO:0007669"/>
    <property type="project" value="TreeGrafter"/>
</dbReference>
<dbReference type="SMART" id="SM00956">
    <property type="entry name" value="RQC"/>
    <property type="match status" value="1"/>
</dbReference>
<dbReference type="GO" id="GO:0000724">
    <property type="term" value="P:double-strand break repair via homologous recombination"/>
    <property type="evidence" value="ECO:0007669"/>
    <property type="project" value="TreeGrafter"/>
</dbReference>
<evidence type="ECO:0000256" key="11">
    <source>
        <dbReference type="ARBA" id="ARBA00022840"/>
    </source>
</evidence>
<evidence type="ECO:0000256" key="15">
    <source>
        <dbReference type="ARBA" id="ARBA00023242"/>
    </source>
</evidence>
<dbReference type="CDD" id="cd18794">
    <property type="entry name" value="SF2_C_RecQ"/>
    <property type="match status" value="1"/>
</dbReference>
<evidence type="ECO:0000256" key="18">
    <source>
        <dbReference type="ARBA" id="ARBA00073450"/>
    </source>
</evidence>
<keyword evidence="9" id="KW-0347">Helicase</keyword>
<dbReference type="AlphaFoldDB" id="N1PG42"/>
<dbReference type="GO" id="GO:0005524">
    <property type="term" value="F:ATP binding"/>
    <property type="evidence" value="ECO:0007669"/>
    <property type="project" value="UniProtKB-KW"/>
</dbReference>
<evidence type="ECO:0000256" key="4">
    <source>
        <dbReference type="ARBA" id="ARBA00022705"/>
    </source>
</evidence>
<dbReference type="OMA" id="CYLYYQY"/>
<evidence type="ECO:0000313" key="24">
    <source>
        <dbReference type="EMBL" id="EME40256.1"/>
    </source>
</evidence>
<evidence type="ECO:0000256" key="6">
    <source>
        <dbReference type="ARBA" id="ARBA00022741"/>
    </source>
</evidence>
<dbReference type="InterPro" id="IPR032284">
    <property type="entry name" value="RecQ_Zn-bd"/>
</dbReference>
<gene>
    <name evidence="24" type="ORF">DOTSEDRAFT_179253</name>
</gene>
<keyword evidence="12" id="KW-0238">DNA-binding</keyword>
<dbReference type="InterPro" id="IPR002464">
    <property type="entry name" value="DNA/RNA_helicase_DEAH_CS"/>
</dbReference>
<dbReference type="Gene3D" id="1.10.10.10">
    <property type="entry name" value="Winged helix-like DNA-binding domain superfamily/Winged helix DNA-binding domain"/>
    <property type="match status" value="1"/>
</dbReference>
<dbReference type="PROSITE" id="PS51194">
    <property type="entry name" value="HELICASE_CTER"/>
    <property type="match status" value="1"/>
</dbReference>
<keyword evidence="5" id="KW-0479">Metal-binding</keyword>
<evidence type="ECO:0000313" key="25">
    <source>
        <dbReference type="Proteomes" id="UP000016933"/>
    </source>
</evidence>
<feature type="compositionally biased region" description="Acidic residues" evidence="20">
    <location>
        <begin position="1030"/>
        <end position="1039"/>
    </location>
</feature>
<dbReference type="InterPro" id="IPR011545">
    <property type="entry name" value="DEAD/DEAH_box_helicase_dom"/>
</dbReference>
<feature type="compositionally biased region" description="Basic residues" evidence="20">
    <location>
        <begin position="828"/>
        <end position="846"/>
    </location>
</feature>
<dbReference type="PANTHER" id="PTHR13710:SF153">
    <property type="entry name" value="RECQ-LIKE DNA HELICASE BLM"/>
    <property type="match status" value="1"/>
</dbReference>
<keyword evidence="7" id="KW-0227">DNA damage</keyword>
<dbReference type="CDD" id="cd17920">
    <property type="entry name" value="DEXHc_RecQ"/>
    <property type="match status" value="1"/>
</dbReference>
<dbReference type="GO" id="GO:0009378">
    <property type="term" value="F:four-way junction helicase activity"/>
    <property type="evidence" value="ECO:0007669"/>
    <property type="project" value="TreeGrafter"/>
</dbReference>
<dbReference type="PANTHER" id="PTHR13710">
    <property type="entry name" value="DNA HELICASE RECQ FAMILY MEMBER"/>
    <property type="match status" value="1"/>
</dbReference>
<feature type="region of interest" description="Disordered" evidence="20">
    <location>
        <begin position="254"/>
        <end position="273"/>
    </location>
</feature>
<feature type="domain" description="Helicase ATP-binding" evidence="22">
    <location>
        <begin position="314"/>
        <end position="495"/>
    </location>
</feature>
<reference evidence="24 25" key="2">
    <citation type="journal article" date="2012" name="PLoS Pathog.">
        <title>Diverse lifestyles and strategies of plant pathogenesis encoded in the genomes of eighteen Dothideomycetes fungi.</title>
        <authorList>
            <person name="Ohm R.A."/>
            <person name="Feau N."/>
            <person name="Henrissat B."/>
            <person name="Schoch C.L."/>
            <person name="Horwitz B.A."/>
            <person name="Barry K.W."/>
            <person name="Condon B.J."/>
            <person name="Copeland A.C."/>
            <person name="Dhillon B."/>
            <person name="Glaser F."/>
            <person name="Hesse C.N."/>
            <person name="Kosti I."/>
            <person name="LaButti K."/>
            <person name="Lindquist E.A."/>
            <person name="Lucas S."/>
            <person name="Salamov A.A."/>
            <person name="Bradshaw R.E."/>
            <person name="Ciuffetti L."/>
            <person name="Hamelin R.C."/>
            <person name="Kema G.H.J."/>
            <person name="Lawrence C."/>
            <person name="Scott J.A."/>
            <person name="Spatafora J.W."/>
            <person name="Turgeon B.G."/>
            <person name="de Wit P.J.G.M."/>
            <person name="Zhong S."/>
            <person name="Goodwin S.B."/>
            <person name="Grigoriev I.V."/>
        </authorList>
    </citation>
    <scope>NUCLEOTIDE SEQUENCE [LARGE SCALE GENOMIC DNA]</scope>
    <source>
        <strain evidence="25">NZE10 / CBS 128990</strain>
    </source>
</reference>
<comment type="similarity">
    <text evidence="3">Belongs to the helicase family. RecQ subfamily.</text>
</comment>
<keyword evidence="8" id="KW-0378">Hydrolase</keyword>
<feature type="region of interest" description="Disordered" evidence="20">
    <location>
        <begin position="104"/>
        <end position="134"/>
    </location>
</feature>
<evidence type="ECO:0000256" key="7">
    <source>
        <dbReference type="ARBA" id="ARBA00022763"/>
    </source>
</evidence>
<dbReference type="Gene3D" id="1.10.150.80">
    <property type="entry name" value="HRDC domain"/>
    <property type="match status" value="1"/>
</dbReference>
<feature type="domain" description="HRDC" evidence="21">
    <location>
        <begin position="943"/>
        <end position="1026"/>
    </location>
</feature>
<evidence type="ECO:0000256" key="16">
    <source>
        <dbReference type="ARBA" id="ARBA00034617"/>
    </source>
</evidence>
<feature type="region of interest" description="Disordered" evidence="20">
    <location>
        <begin position="1023"/>
        <end position="1076"/>
    </location>
</feature>
<keyword evidence="10" id="KW-0862">Zinc</keyword>
<evidence type="ECO:0000256" key="9">
    <source>
        <dbReference type="ARBA" id="ARBA00022806"/>
    </source>
</evidence>
<dbReference type="SUPFAM" id="SSF52540">
    <property type="entry name" value="P-loop containing nucleoside triphosphate hydrolases"/>
    <property type="match status" value="2"/>
</dbReference>
<keyword evidence="14" id="KW-0413">Isomerase</keyword>
<dbReference type="HOGENOM" id="CLU_001103_16_0_1"/>
<dbReference type="InterPro" id="IPR001650">
    <property type="entry name" value="Helicase_C-like"/>
</dbReference>
<feature type="compositionally biased region" description="Basic and acidic residues" evidence="20">
    <location>
        <begin position="880"/>
        <end position="894"/>
    </location>
</feature>
<evidence type="ECO:0000256" key="14">
    <source>
        <dbReference type="ARBA" id="ARBA00023235"/>
    </source>
</evidence>
<dbReference type="PROSITE" id="PS00690">
    <property type="entry name" value="DEAH_ATP_HELICASE"/>
    <property type="match status" value="1"/>
</dbReference>
<evidence type="ECO:0000256" key="5">
    <source>
        <dbReference type="ARBA" id="ARBA00022723"/>
    </source>
</evidence>
<evidence type="ECO:0000259" key="23">
    <source>
        <dbReference type="PROSITE" id="PS51194"/>
    </source>
</evidence>
<dbReference type="Pfam" id="PF00271">
    <property type="entry name" value="Helicase_C"/>
    <property type="match status" value="1"/>
</dbReference>
<evidence type="ECO:0000256" key="13">
    <source>
        <dbReference type="ARBA" id="ARBA00023204"/>
    </source>
</evidence>
<keyword evidence="6" id="KW-0547">Nucleotide-binding</keyword>
<comment type="catalytic activity">
    <reaction evidence="16">
        <text>Couples ATP hydrolysis with the unwinding of duplex DNA by translocating in the 3'-5' direction.</text>
        <dbReference type="EC" id="5.6.2.4"/>
    </reaction>
</comment>
<dbReference type="GO" id="GO:0003677">
    <property type="term" value="F:DNA binding"/>
    <property type="evidence" value="ECO:0007669"/>
    <property type="project" value="UniProtKB-KW"/>
</dbReference>
<dbReference type="GO" id="GO:0046872">
    <property type="term" value="F:metal ion binding"/>
    <property type="evidence" value="ECO:0007669"/>
    <property type="project" value="UniProtKB-KW"/>
</dbReference>
<dbReference type="GO" id="GO:0016787">
    <property type="term" value="F:hydrolase activity"/>
    <property type="evidence" value="ECO:0007669"/>
    <property type="project" value="UniProtKB-KW"/>
</dbReference>
<keyword evidence="4" id="KW-0235">DNA replication</keyword>
<dbReference type="EMBL" id="KB446544">
    <property type="protein sequence ID" value="EME40256.1"/>
    <property type="molecule type" value="Genomic_DNA"/>
</dbReference>
<proteinExistence type="inferred from homology"/>
<keyword evidence="25" id="KW-1185">Reference proteome</keyword>
<dbReference type="SMART" id="SM00490">
    <property type="entry name" value="HELICc"/>
    <property type="match status" value="1"/>
</dbReference>
<keyword evidence="19" id="KW-0175">Coiled coil</keyword>
<dbReference type="Proteomes" id="UP000016933">
    <property type="component" value="Unassembled WGS sequence"/>
</dbReference>
<keyword evidence="13" id="KW-0234">DNA repair</keyword>
<dbReference type="InterPro" id="IPR014001">
    <property type="entry name" value="Helicase_ATP-bd"/>
</dbReference>
<feature type="domain" description="Helicase C-terminal" evidence="23">
    <location>
        <begin position="519"/>
        <end position="671"/>
    </location>
</feature>
<dbReference type="PROSITE" id="PS50967">
    <property type="entry name" value="HRDC"/>
    <property type="match status" value="1"/>
</dbReference>
<feature type="region of interest" description="Disordered" evidence="20">
    <location>
        <begin position="1108"/>
        <end position="1189"/>
    </location>
</feature>
<dbReference type="GO" id="GO:0005634">
    <property type="term" value="C:nucleus"/>
    <property type="evidence" value="ECO:0007669"/>
    <property type="project" value="UniProtKB-SubCell"/>
</dbReference>
<dbReference type="GO" id="GO:0043138">
    <property type="term" value="F:3'-5' DNA helicase activity"/>
    <property type="evidence" value="ECO:0007669"/>
    <property type="project" value="UniProtKB-EC"/>
</dbReference>
<dbReference type="InterPro" id="IPR027417">
    <property type="entry name" value="P-loop_NTPase"/>
</dbReference>
<evidence type="ECO:0000256" key="20">
    <source>
        <dbReference type="SAM" id="MobiDB-lite"/>
    </source>
</evidence>
<dbReference type="GO" id="GO:0005694">
    <property type="term" value="C:chromosome"/>
    <property type="evidence" value="ECO:0007669"/>
    <property type="project" value="TreeGrafter"/>
</dbReference>
<dbReference type="Gene3D" id="3.40.50.300">
    <property type="entry name" value="P-loop containing nucleotide triphosphate hydrolases"/>
    <property type="match status" value="2"/>
</dbReference>
<feature type="compositionally biased region" description="Gly residues" evidence="20">
    <location>
        <begin position="1175"/>
        <end position="1189"/>
    </location>
</feature>
<accession>N1PG42</accession>
<evidence type="ECO:0000259" key="22">
    <source>
        <dbReference type="PROSITE" id="PS51192"/>
    </source>
</evidence>
<reference evidence="25" key="1">
    <citation type="journal article" date="2012" name="PLoS Genet.">
        <title>The genomes of the fungal plant pathogens Cladosporium fulvum and Dothistroma septosporum reveal adaptation to different hosts and lifestyles but also signatures of common ancestry.</title>
        <authorList>
            <person name="de Wit P.J.G.M."/>
            <person name="van der Burgt A."/>
            <person name="Oekmen B."/>
            <person name="Stergiopoulos I."/>
            <person name="Abd-Elsalam K.A."/>
            <person name="Aerts A.L."/>
            <person name="Bahkali A.H."/>
            <person name="Beenen H.G."/>
            <person name="Chettri P."/>
            <person name="Cox M.P."/>
            <person name="Datema E."/>
            <person name="de Vries R.P."/>
            <person name="Dhillon B."/>
            <person name="Ganley A.R."/>
            <person name="Griffiths S.A."/>
            <person name="Guo Y."/>
            <person name="Hamelin R.C."/>
            <person name="Henrissat B."/>
            <person name="Kabir M.S."/>
            <person name="Jashni M.K."/>
            <person name="Kema G."/>
            <person name="Klaubauf S."/>
            <person name="Lapidus A."/>
            <person name="Levasseur A."/>
            <person name="Lindquist E."/>
            <person name="Mehrabi R."/>
            <person name="Ohm R.A."/>
            <person name="Owen T.J."/>
            <person name="Salamov A."/>
            <person name="Schwelm A."/>
            <person name="Schijlen E."/>
            <person name="Sun H."/>
            <person name="van den Burg H.A."/>
            <person name="van Ham R.C.H.J."/>
            <person name="Zhang S."/>
            <person name="Goodwin S.B."/>
            <person name="Grigoriev I.V."/>
            <person name="Collemare J."/>
            <person name="Bradshaw R.E."/>
        </authorList>
    </citation>
    <scope>NUCLEOTIDE SEQUENCE [LARGE SCALE GENOMIC DNA]</scope>
    <source>
        <strain evidence="25">NZE10 / CBS 128990</strain>
    </source>
</reference>
<dbReference type="FunFam" id="3.40.50.300:FF:000537">
    <property type="entry name" value="Bloom syndrome RecQ-like helicase"/>
    <property type="match status" value="1"/>
</dbReference>
<keyword evidence="15" id="KW-0539">Nucleus</keyword>
<dbReference type="SMART" id="SM00487">
    <property type="entry name" value="DEXDc"/>
    <property type="match status" value="1"/>
</dbReference>
<dbReference type="InterPro" id="IPR004589">
    <property type="entry name" value="DNA_helicase_ATP-dep_RecQ"/>
</dbReference>
<evidence type="ECO:0000256" key="8">
    <source>
        <dbReference type="ARBA" id="ARBA00022801"/>
    </source>
</evidence>
<dbReference type="InterPro" id="IPR018982">
    <property type="entry name" value="RQC_domain"/>
</dbReference>
<feature type="coiled-coil region" evidence="19">
    <location>
        <begin position="29"/>
        <end position="59"/>
    </location>
</feature>
<feature type="region of interest" description="Disordered" evidence="20">
    <location>
        <begin position="825"/>
        <end position="912"/>
    </location>
</feature>
<feature type="compositionally biased region" description="Polar residues" evidence="20">
    <location>
        <begin position="857"/>
        <end position="870"/>
    </location>
</feature>
<evidence type="ECO:0000256" key="17">
    <source>
        <dbReference type="ARBA" id="ARBA00034808"/>
    </source>
</evidence>
<feature type="compositionally biased region" description="Gly residues" evidence="20">
    <location>
        <begin position="1134"/>
        <end position="1147"/>
    </location>
</feature>
<dbReference type="Pfam" id="PF16124">
    <property type="entry name" value="RecQ_Zn_bind"/>
    <property type="match status" value="1"/>
</dbReference>
<dbReference type="PROSITE" id="PS51192">
    <property type="entry name" value="HELICASE_ATP_BIND_1"/>
    <property type="match status" value="1"/>
</dbReference>
<evidence type="ECO:0000256" key="10">
    <source>
        <dbReference type="ARBA" id="ARBA00022833"/>
    </source>
</evidence>
<evidence type="ECO:0000256" key="1">
    <source>
        <dbReference type="ARBA" id="ARBA00001947"/>
    </source>
</evidence>
<keyword evidence="11" id="KW-0067">ATP-binding</keyword>
<protein>
    <recommendedName>
        <fullName evidence="18">RecQ-like DNA helicase BLM</fullName>
        <ecNumber evidence="17">5.6.2.4</ecNumber>
    </recommendedName>
</protein>
<dbReference type="eggNOG" id="KOG0351">
    <property type="taxonomic scope" value="Eukaryota"/>
</dbReference>
<dbReference type="STRING" id="675120.N1PG42"/>